<feature type="domain" description="PrcB C-terminal" evidence="2">
    <location>
        <begin position="71"/>
        <end position="128"/>
    </location>
</feature>
<evidence type="ECO:0000313" key="3">
    <source>
        <dbReference type="EMBL" id="PIC04343.1"/>
    </source>
</evidence>
<gene>
    <name evidence="3" type="ORF">CS060_10115</name>
</gene>
<feature type="chain" id="PRO_5013821619" description="PrcB C-terminal domain-containing protein" evidence="1">
    <location>
        <begin position="24"/>
        <end position="138"/>
    </location>
</feature>
<dbReference type="PROSITE" id="PS51257">
    <property type="entry name" value="PROKAR_LIPOPROTEIN"/>
    <property type="match status" value="1"/>
</dbReference>
<dbReference type="AlphaFoldDB" id="A0A2G5RNP3"/>
<accession>A0A2G5RNP3</accession>
<evidence type="ECO:0000256" key="1">
    <source>
        <dbReference type="SAM" id="SignalP"/>
    </source>
</evidence>
<keyword evidence="1" id="KW-0732">Signal</keyword>
<name>A0A2G5RNP3_9BACL</name>
<reference evidence="3 4" key="1">
    <citation type="submission" date="2017-10" db="EMBL/GenBank/DDBJ databases">
        <title>Draft genome sequence of Anoxybacillus flavithermus KU2-6-11 from caldera Uzon (Russia:Kamchtka).</title>
        <authorList>
            <person name="Korzhuk A.V."/>
            <person name="Rozanov A.S."/>
            <person name="Bryanskaya A.V."/>
            <person name="Peltek S.E."/>
        </authorList>
    </citation>
    <scope>NUCLEOTIDE SEQUENCE [LARGE SCALE GENOMIC DNA]</scope>
    <source>
        <strain evidence="3 4">KU2-6_11</strain>
    </source>
</reference>
<comment type="caution">
    <text evidence="3">The sequence shown here is derived from an EMBL/GenBank/DDBJ whole genome shotgun (WGS) entry which is preliminary data.</text>
</comment>
<feature type="signal peptide" evidence="1">
    <location>
        <begin position="1"/>
        <end position="23"/>
    </location>
</feature>
<proteinExistence type="predicted"/>
<evidence type="ECO:0000313" key="4">
    <source>
        <dbReference type="Proteomes" id="UP000230559"/>
    </source>
</evidence>
<evidence type="ECO:0000259" key="2">
    <source>
        <dbReference type="Pfam" id="PF14343"/>
    </source>
</evidence>
<organism evidence="3 4">
    <name type="scientific">Anoxybacillus flavithermus</name>
    <dbReference type="NCBI Taxonomy" id="33934"/>
    <lineage>
        <taxon>Bacteria</taxon>
        <taxon>Bacillati</taxon>
        <taxon>Bacillota</taxon>
        <taxon>Bacilli</taxon>
        <taxon>Bacillales</taxon>
        <taxon>Anoxybacillaceae</taxon>
        <taxon>Anoxybacillus</taxon>
    </lineage>
</organism>
<sequence>MKMKKWIVMLMSFLLSACSISKAEKQDAYKEGDHIAYEVVTAEQLPQHVKALYEKQHKQFQTYTVQQEGVTYVVIHLGERRTGGYEVEVIDVRYEKGKAIVSYKERKPAPDAIVTQALTYPKVAIKIKTSVPIEIKKK</sequence>
<dbReference type="InterPro" id="IPR025748">
    <property type="entry name" value="PrcB_C_dom"/>
</dbReference>
<dbReference type="Pfam" id="PF14343">
    <property type="entry name" value="PrcB_C"/>
    <property type="match status" value="1"/>
</dbReference>
<protein>
    <recommendedName>
        <fullName evidence="2">PrcB C-terminal domain-containing protein</fullName>
    </recommendedName>
</protein>
<dbReference type="EMBL" id="PEDM01000024">
    <property type="protein sequence ID" value="PIC04343.1"/>
    <property type="molecule type" value="Genomic_DNA"/>
</dbReference>
<dbReference type="Proteomes" id="UP000230559">
    <property type="component" value="Unassembled WGS sequence"/>
</dbReference>